<dbReference type="EMBL" id="JAWDJT010000006">
    <property type="protein sequence ID" value="MDU0370856.1"/>
    <property type="molecule type" value="Genomic_DNA"/>
</dbReference>
<gene>
    <name evidence="1" type="ORF">ROI90_10660</name>
</gene>
<comment type="caution">
    <text evidence="1">The sequence shown here is derived from an EMBL/GenBank/DDBJ whole genome shotgun (WGS) entry which is preliminary data.</text>
</comment>
<organism evidence="1 2">
    <name type="scientific">Hymenobacter endophyticus</name>
    <dbReference type="NCBI Taxonomy" id="3076335"/>
    <lineage>
        <taxon>Bacteria</taxon>
        <taxon>Pseudomonadati</taxon>
        <taxon>Bacteroidota</taxon>
        <taxon>Cytophagia</taxon>
        <taxon>Cytophagales</taxon>
        <taxon>Hymenobacteraceae</taxon>
        <taxon>Hymenobacter</taxon>
    </lineage>
</organism>
<reference evidence="1 2" key="1">
    <citation type="submission" date="2023-10" db="EMBL/GenBank/DDBJ databases">
        <title>Hymenobacter endophyticus sp. nov., an isolate from the leaf tissues of wheat.</title>
        <authorList>
            <person name="Dai Y."/>
        </authorList>
    </citation>
    <scope>NUCLEOTIDE SEQUENCE [LARGE SCALE GENOMIC DNA]</scope>
    <source>
        <strain evidence="1 2">ZK17L-C2</strain>
    </source>
</reference>
<accession>A0ABU3THK3</accession>
<sequence length="202" mass="23156">MPSLRADLHDLLTFEMLSRHTLDILRHKYRVSEGELFSALMQVLREQRANTGPPLPPSKPGALVCGPDEHICRHCGEIFPKPAAMKHLWQAHDLVVRRNPEAHYTTDVRLAALYREATAAGTDLRLVISAWEAMLNVERRYTPIRAAHQRRYLVRRRGYTILVVGSTALNGQYQRHDLNQDSQRQGFVRCLRGTFVLVPMRA</sequence>
<dbReference type="Proteomes" id="UP001250698">
    <property type="component" value="Unassembled WGS sequence"/>
</dbReference>
<keyword evidence="2" id="KW-1185">Reference proteome</keyword>
<protein>
    <recommendedName>
        <fullName evidence="3">C2H2-type domain-containing protein</fullName>
    </recommendedName>
</protein>
<name>A0ABU3THK3_9BACT</name>
<evidence type="ECO:0000313" key="2">
    <source>
        <dbReference type="Proteomes" id="UP001250698"/>
    </source>
</evidence>
<dbReference type="RefSeq" id="WP_315998332.1">
    <property type="nucleotide sequence ID" value="NZ_JAWDJT010000006.1"/>
</dbReference>
<evidence type="ECO:0008006" key="3">
    <source>
        <dbReference type="Google" id="ProtNLM"/>
    </source>
</evidence>
<proteinExistence type="predicted"/>
<evidence type="ECO:0000313" key="1">
    <source>
        <dbReference type="EMBL" id="MDU0370856.1"/>
    </source>
</evidence>